<keyword evidence="3" id="KW-1185">Reference proteome</keyword>
<keyword evidence="1" id="KW-1133">Transmembrane helix</keyword>
<evidence type="ECO:0000313" key="2">
    <source>
        <dbReference type="EMBL" id="GLO65253.1"/>
    </source>
</evidence>
<protein>
    <submittedName>
        <fullName evidence="2">Uncharacterized protein</fullName>
    </submittedName>
</protein>
<sequence length="58" mass="6554">MNYLLFTLYAILLAVLAFFTGEIVTFIMLGIILVALQNIHGTLKNIFKILKENKSPKV</sequence>
<accession>A0ABQ5TEK0</accession>
<evidence type="ECO:0000256" key="1">
    <source>
        <dbReference type="SAM" id="Phobius"/>
    </source>
</evidence>
<gene>
    <name evidence="2" type="ORF">MACH08_10370</name>
</gene>
<evidence type="ECO:0000313" key="3">
    <source>
        <dbReference type="Proteomes" id="UP001275436"/>
    </source>
</evidence>
<dbReference type="Proteomes" id="UP001275436">
    <property type="component" value="Unassembled WGS sequence"/>
</dbReference>
<keyword evidence="1" id="KW-0472">Membrane</keyword>
<keyword evidence="1" id="KW-0812">Transmembrane</keyword>
<proteinExistence type="predicted"/>
<name>A0ABQ5TEK0_9BACI</name>
<organism evidence="2 3">
    <name type="scientific">Oceanobacillus kimchii</name>
    <dbReference type="NCBI Taxonomy" id="746691"/>
    <lineage>
        <taxon>Bacteria</taxon>
        <taxon>Bacillati</taxon>
        <taxon>Bacillota</taxon>
        <taxon>Bacilli</taxon>
        <taxon>Bacillales</taxon>
        <taxon>Bacillaceae</taxon>
        <taxon>Oceanobacillus</taxon>
    </lineage>
</organism>
<feature type="transmembrane region" description="Helical" evidence="1">
    <location>
        <begin position="6"/>
        <end position="36"/>
    </location>
</feature>
<comment type="caution">
    <text evidence="2">The sequence shown here is derived from an EMBL/GenBank/DDBJ whole genome shotgun (WGS) entry which is preliminary data.</text>
</comment>
<reference evidence="2 3" key="1">
    <citation type="submission" date="2023-02" db="EMBL/GenBank/DDBJ databases">
        <title>Oceanobacillus kimchii IFOP_LL358 isolated form Alexandrium catenella lab strain.</title>
        <authorList>
            <person name="Gajardo G."/>
            <person name="Ueki S."/>
            <person name="Maruyama F."/>
        </authorList>
    </citation>
    <scope>NUCLEOTIDE SEQUENCE [LARGE SCALE GENOMIC DNA]</scope>
    <source>
        <strain evidence="2 3">IFOP_LL358</strain>
    </source>
</reference>
<dbReference type="EMBL" id="BSKO01000001">
    <property type="protein sequence ID" value="GLO65253.1"/>
    <property type="molecule type" value="Genomic_DNA"/>
</dbReference>